<accession>A0A212KFI2</accession>
<dbReference type="RefSeq" id="WP_296952681.1">
    <property type="nucleotide sequence ID" value="NZ_LT599021.1"/>
</dbReference>
<dbReference type="InterPro" id="IPR012337">
    <property type="entry name" value="RNaseH-like_sf"/>
</dbReference>
<name>A0A212KFI2_9BACT</name>
<dbReference type="GO" id="GO:0003677">
    <property type="term" value="F:DNA binding"/>
    <property type="evidence" value="ECO:0007669"/>
    <property type="project" value="InterPro"/>
</dbReference>
<gene>
    <name evidence="2" type="ORF">KL86DYS2_20091</name>
</gene>
<dbReference type="GO" id="GO:0004803">
    <property type="term" value="F:transposase activity"/>
    <property type="evidence" value="ECO:0007669"/>
    <property type="project" value="InterPro"/>
</dbReference>
<reference evidence="2" key="1">
    <citation type="submission" date="2016-04" db="EMBL/GenBank/DDBJ databases">
        <authorList>
            <person name="Evans L.H."/>
            <person name="Alamgir A."/>
            <person name="Owens N."/>
            <person name="Weber N.D."/>
            <person name="Virtaneva K."/>
            <person name="Barbian K."/>
            <person name="Babar A."/>
            <person name="Rosenke K."/>
        </authorList>
    </citation>
    <scope>NUCLEOTIDE SEQUENCE</scope>
    <source>
        <strain evidence="2">86-2</strain>
    </source>
</reference>
<evidence type="ECO:0000313" key="2">
    <source>
        <dbReference type="EMBL" id="SBW10463.1"/>
    </source>
</evidence>
<evidence type="ECO:0000259" key="1">
    <source>
        <dbReference type="Pfam" id="PF01609"/>
    </source>
</evidence>
<dbReference type="Pfam" id="PF01609">
    <property type="entry name" value="DDE_Tnp_1"/>
    <property type="match status" value="1"/>
</dbReference>
<dbReference type="AlphaFoldDB" id="A0A212KFI2"/>
<dbReference type="InterPro" id="IPR002559">
    <property type="entry name" value="Transposase_11"/>
</dbReference>
<feature type="domain" description="Transposase IS4-like" evidence="1">
    <location>
        <begin position="175"/>
        <end position="347"/>
    </location>
</feature>
<sequence>MIYKAYNFSKLLYGSLCEQCLSRMQQPLTKWRKEFITDVLWLILSIQGKVNFSQLARYGNYSEQRYRQQFERDFDFLEFNTQLIKQQSPQRLVIAFDPSYISKSGKHTPGVGYFWSGCANSTKWGLEICGIAAIDLDNHTGMHLQAVQTFKHQNQPLMEYYCRIITSRKDALQAISKMVVVDAYFSKETFVIPLCQEGFHVVSRFRNDVRLQYILSPEKTGKRGRPKTNGGVVDVKHPDENYFSLVMQQDTSIRMYTAVVKAVSLKRPVRIVVVQSLEDDTVKDCKIFFSTDIQMEASLIMDIYKSRFQIEFIYRDAKQHTGLTHCQARDEKKLYFHFNISLTAVNIAKAVHWYSIPKQERKVFSLADVKVVNHNILLLEQFFAMYATNPNILKNKQNIKELIYYGTKAA</sequence>
<dbReference type="EMBL" id="FLUL01000002">
    <property type="protein sequence ID" value="SBW10463.1"/>
    <property type="molecule type" value="Genomic_DNA"/>
</dbReference>
<organism evidence="2">
    <name type="scientific">uncultured Dysgonomonas sp</name>
    <dbReference type="NCBI Taxonomy" id="206096"/>
    <lineage>
        <taxon>Bacteria</taxon>
        <taxon>Pseudomonadati</taxon>
        <taxon>Bacteroidota</taxon>
        <taxon>Bacteroidia</taxon>
        <taxon>Bacteroidales</taxon>
        <taxon>Dysgonomonadaceae</taxon>
        <taxon>Dysgonomonas</taxon>
        <taxon>environmental samples</taxon>
    </lineage>
</organism>
<proteinExistence type="predicted"/>
<dbReference type="GO" id="GO:0006313">
    <property type="term" value="P:DNA transposition"/>
    <property type="evidence" value="ECO:0007669"/>
    <property type="project" value="InterPro"/>
</dbReference>
<protein>
    <submittedName>
        <fullName evidence="2">Transposase</fullName>
    </submittedName>
</protein>
<dbReference type="SUPFAM" id="SSF53098">
    <property type="entry name" value="Ribonuclease H-like"/>
    <property type="match status" value="1"/>
</dbReference>